<evidence type="ECO:0000256" key="2">
    <source>
        <dbReference type="ARBA" id="ARBA00004752"/>
    </source>
</evidence>
<dbReference type="InterPro" id="IPR037167">
    <property type="entry name" value="Peptidase_S11_C_sf"/>
</dbReference>
<keyword evidence="10" id="KW-0573">Peptidoglycan synthesis</keyword>
<evidence type="ECO:0000256" key="15">
    <source>
        <dbReference type="RuleBase" id="RU004016"/>
    </source>
</evidence>
<dbReference type="InterPro" id="IPR012338">
    <property type="entry name" value="Beta-lactam/transpept-like"/>
</dbReference>
<dbReference type="GO" id="GO:0006508">
    <property type="term" value="P:proteolysis"/>
    <property type="evidence" value="ECO:0007669"/>
    <property type="project" value="UniProtKB-KW"/>
</dbReference>
<protein>
    <recommendedName>
        <fullName evidence="4">serine-type D-Ala-D-Ala carboxypeptidase</fullName>
        <ecNumber evidence="4">3.4.16.4</ecNumber>
    </recommendedName>
</protein>
<dbReference type="Proteomes" id="UP000241771">
    <property type="component" value="Unassembled WGS sequence"/>
</dbReference>
<dbReference type="OrthoDB" id="9795979at2"/>
<dbReference type="EMBL" id="PYMA01000005">
    <property type="protein sequence ID" value="PSW19926.1"/>
    <property type="molecule type" value="Genomic_DNA"/>
</dbReference>
<dbReference type="Gene3D" id="3.40.710.10">
    <property type="entry name" value="DD-peptidase/beta-lactamase superfamily"/>
    <property type="match status" value="1"/>
</dbReference>
<evidence type="ECO:0000313" key="19">
    <source>
        <dbReference type="Proteomes" id="UP000241771"/>
    </source>
</evidence>
<keyword evidence="9" id="KW-0133">Cell shape</keyword>
<dbReference type="GO" id="GO:0008360">
    <property type="term" value="P:regulation of cell shape"/>
    <property type="evidence" value="ECO:0007669"/>
    <property type="project" value="UniProtKB-KW"/>
</dbReference>
<dbReference type="InterPro" id="IPR015956">
    <property type="entry name" value="Peniciliin-bd_prot_C_sf"/>
</dbReference>
<evidence type="ECO:0000256" key="4">
    <source>
        <dbReference type="ARBA" id="ARBA00012448"/>
    </source>
</evidence>
<keyword evidence="8" id="KW-0378">Hydrolase</keyword>
<feature type="signal peptide" evidence="16">
    <location>
        <begin position="1"/>
        <end position="24"/>
    </location>
</feature>
<comment type="function">
    <text evidence="1">Removes C-terminal D-alanyl residues from sugar-peptide cell wall precursors.</text>
</comment>
<evidence type="ECO:0000313" key="18">
    <source>
        <dbReference type="EMBL" id="PSW19926.1"/>
    </source>
</evidence>
<dbReference type="EC" id="3.4.16.4" evidence="4"/>
<dbReference type="Gene3D" id="2.60.410.10">
    <property type="entry name" value="D-Ala-D-Ala carboxypeptidase, C-terminal domain"/>
    <property type="match status" value="1"/>
</dbReference>
<evidence type="ECO:0000256" key="8">
    <source>
        <dbReference type="ARBA" id="ARBA00022801"/>
    </source>
</evidence>
<evidence type="ECO:0000256" key="5">
    <source>
        <dbReference type="ARBA" id="ARBA00022645"/>
    </source>
</evidence>
<feature type="domain" description="Peptidase S11 D-Ala-D-Ala carboxypeptidase A C-terminal" evidence="17">
    <location>
        <begin position="278"/>
        <end position="368"/>
    </location>
</feature>
<dbReference type="InterPro" id="IPR018044">
    <property type="entry name" value="Peptidase_S11"/>
</dbReference>
<dbReference type="GO" id="GO:0009252">
    <property type="term" value="P:peptidoglycan biosynthetic process"/>
    <property type="evidence" value="ECO:0007669"/>
    <property type="project" value="UniProtKB-UniPathway"/>
</dbReference>
<comment type="caution">
    <text evidence="18">The sequence shown here is derived from an EMBL/GenBank/DDBJ whole genome shotgun (WGS) entry which is preliminary data.</text>
</comment>
<evidence type="ECO:0000256" key="7">
    <source>
        <dbReference type="ARBA" id="ARBA00022729"/>
    </source>
</evidence>
<evidence type="ECO:0000256" key="16">
    <source>
        <dbReference type="SAM" id="SignalP"/>
    </source>
</evidence>
<evidence type="ECO:0000256" key="3">
    <source>
        <dbReference type="ARBA" id="ARBA00007164"/>
    </source>
</evidence>
<dbReference type="PRINTS" id="PR00725">
    <property type="entry name" value="DADACBPTASE1"/>
</dbReference>
<dbReference type="AlphaFoldDB" id="A0A2T3NUF5"/>
<evidence type="ECO:0000256" key="14">
    <source>
        <dbReference type="PIRSR" id="PIRSR618044-2"/>
    </source>
</evidence>
<feature type="binding site" evidence="14">
    <location>
        <position position="228"/>
    </location>
    <ligand>
        <name>substrate</name>
    </ligand>
</feature>
<feature type="active site" description="Proton acceptor" evidence="13">
    <location>
        <position position="65"/>
    </location>
</feature>
<feature type="active site" description="Acyl-ester intermediate" evidence="13">
    <location>
        <position position="62"/>
    </location>
</feature>
<dbReference type="RefSeq" id="WP_036817648.1">
    <property type="nucleotide sequence ID" value="NZ_JGVO01000089.1"/>
</dbReference>
<comment type="similarity">
    <text evidence="3 15">Belongs to the peptidase S11 family.</text>
</comment>
<dbReference type="SUPFAM" id="SSF69189">
    <property type="entry name" value="Penicillin-binding protein associated domain"/>
    <property type="match status" value="1"/>
</dbReference>
<keyword evidence="6" id="KW-0645">Protease</keyword>
<proteinExistence type="inferred from homology"/>
<comment type="catalytic activity">
    <reaction evidence="12">
        <text>Preferential cleavage: (Ac)2-L-Lys-D-Ala-|-D-Ala. Also transpeptidation of peptidyl-alanyl moieties that are N-acyl substituents of D-alanine.</text>
        <dbReference type="EC" id="3.4.16.4"/>
    </reaction>
</comment>
<name>A0A2T3NUF5_9GAMM</name>
<evidence type="ECO:0000259" key="17">
    <source>
        <dbReference type="SMART" id="SM00936"/>
    </source>
</evidence>
<dbReference type="Pfam" id="PF00768">
    <property type="entry name" value="Peptidase_S11"/>
    <property type="match status" value="1"/>
</dbReference>
<dbReference type="SMART" id="SM00936">
    <property type="entry name" value="PBP5_C"/>
    <property type="match status" value="1"/>
</dbReference>
<dbReference type="InterPro" id="IPR001967">
    <property type="entry name" value="Peptidase_S11_N"/>
</dbReference>
<dbReference type="GO" id="GO:0009002">
    <property type="term" value="F:serine-type D-Ala-D-Ala carboxypeptidase activity"/>
    <property type="evidence" value="ECO:0007669"/>
    <property type="project" value="UniProtKB-EC"/>
</dbReference>
<reference evidence="18 19" key="1">
    <citation type="submission" date="2018-01" db="EMBL/GenBank/DDBJ databases">
        <title>Whole genome sequencing of Histamine producing bacteria.</title>
        <authorList>
            <person name="Butler K."/>
        </authorList>
    </citation>
    <scope>NUCLEOTIDE SEQUENCE [LARGE SCALE GENOMIC DNA]</scope>
    <source>
        <strain evidence="18 19">DSM 100436</strain>
    </source>
</reference>
<evidence type="ECO:0000256" key="1">
    <source>
        <dbReference type="ARBA" id="ARBA00003217"/>
    </source>
</evidence>
<evidence type="ECO:0000256" key="9">
    <source>
        <dbReference type="ARBA" id="ARBA00022960"/>
    </source>
</evidence>
<keyword evidence="19" id="KW-1185">Reference proteome</keyword>
<dbReference type="InterPro" id="IPR012907">
    <property type="entry name" value="Peptidase_S11_C"/>
</dbReference>
<dbReference type="PANTHER" id="PTHR21581">
    <property type="entry name" value="D-ALANYL-D-ALANINE CARBOXYPEPTIDASE"/>
    <property type="match status" value="1"/>
</dbReference>
<evidence type="ECO:0000256" key="12">
    <source>
        <dbReference type="ARBA" id="ARBA00034000"/>
    </source>
</evidence>
<keyword evidence="7 16" id="KW-0732">Signal</keyword>
<dbReference type="PANTHER" id="PTHR21581:SF6">
    <property type="entry name" value="TRAFFICKING PROTEIN PARTICLE COMPLEX SUBUNIT 12"/>
    <property type="match status" value="1"/>
</dbReference>
<dbReference type="GO" id="GO:0071555">
    <property type="term" value="P:cell wall organization"/>
    <property type="evidence" value="ECO:0007669"/>
    <property type="project" value="UniProtKB-KW"/>
</dbReference>
<comment type="pathway">
    <text evidence="2">Cell wall biogenesis; peptidoglycan biosynthesis.</text>
</comment>
<evidence type="ECO:0000256" key="11">
    <source>
        <dbReference type="ARBA" id="ARBA00023316"/>
    </source>
</evidence>
<dbReference type="UniPathway" id="UPA00219"/>
<keyword evidence="11" id="KW-0961">Cell wall biogenesis/degradation</keyword>
<keyword evidence="5 18" id="KW-0121">Carboxypeptidase</keyword>
<feature type="chain" id="PRO_5015762451" description="serine-type D-Ala-D-Ala carboxypeptidase" evidence="16">
    <location>
        <begin position="25"/>
        <end position="396"/>
    </location>
</feature>
<dbReference type="SUPFAM" id="SSF56601">
    <property type="entry name" value="beta-lactamase/transpeptidase-like"/>
    <property type="match status" value="1"/>
</dbReference>
<organism evidence="18 19">
    <name type="scientific">Photobacterium sanctipauli</name>
    <dbReference type="NCBI Taxonomy" id="1342794"/>
    <lineage>
        <taxon>Bacteria</taxon>
        <taxon>Pseudomonadati</taxon>
        <taxon>Pseudomonadota</taxon>
        <taxon>Gammaproteobacteria</taxon>
        <taxon>Vibrionales</taxon>
        <taxon>Vibrionaceae</taxon>
        <taxon>Photobacterium</taxon>
    </lineage>
</organism>
<sequence length="396" mass="43177">MKNNKLITVGFSVLIATLPITGLAQLVPAAPEIAAKGYVLMDYHSGKILASGNVDQPMAPASLAKMMTAYVIGQEINNGRLSLDDEVVVGESAWSVKFPDSSKMFIQPGDTIAVSNLARGIMVQSGNDASVAMAEHIAGSEGAFVSLMNSWAKSLGMTNTRYINAHGLDGEGIATSPRDMATLLTRMIQDTPDIYSIYKEKSFTWNDITQYNRNKLLWDRSLNVDGAKTGYTPEAGYSLTTSATDGRMRLVSVVMGTSSQQARVAETRKLLNYGFRFYDTKPVAVSGEALGTETVWLGESDELEYSVADDIYLTLPKSDYGKLTVSYKLENAIIAPVKQGEKIGTVTWSVDEDIVREAPLIASKAVEPGSWYKRLMDMVKLKIKSLLTSLFDFIGR</sequence>
<feature type="active site" evidence="13">
    <location>
        <position position="125"/>
    </location>
</feature>
<evidence type="ECO:0000256" key="10">
    <source>
        <dbReference type="ARBA" id="ARBA00022984"/>
    </source>
</evidence>
<gene>
    <name evidence="18" type="ORF">C9I98_10740</name>
</gene>
<dbReference type="Pfam" id="PF07943">
    <property type="entry name" value="PBP5_C"/>
    <property type="match status" value="1"/>
</dbReference>
<evidence type="ECO:0000256" key="13">
    <source>
        <dbReference type="PIRSR" id="PIRSR618044-1"/>
    </source>
</evidence>
<accession>A0A2T3NUF5</accession>
<evidence type="ECO:0000256" key="6">
    <source>
        <dbReference type="ARBA" id="ARBA00022670"/>
    </source>
</evidence>